<proteinExistence type="predicted"/>
<keyword evidence="2" id="KW-1185">Reference proteome</keyword>
<sequence length="167" mass="18434">MKDKIGYFCGGHAASYSTTSALPYAITNLLCDAGFIADEREVRVYVPWTGGKKDFHGFTLDTQKLQQGAEEIHDWCVTENFAVALILDEANGRVYCRSRFAGKLEFSIAFRCDVCQLENGLISADWSASGFANDRKGKKRCCHSRPTTAHRFAVTAIAGSSNEDFSL</sequence>
<evidence type="ECO:0000313" key="2">
    <source>
        <dbReference type="Proteomes" id="UP000270296"/>
    </source>
</evidence>
<protein>
    <submittedName>
        <fullName evidence="3">Peptidase_S8 domain-containing protein</fullName>
    </submittedName>
</protein>
<dbReference type="AlphaFoldDB" id="A0A183IB18"/>
<dbReference type="WBParaSite" id="SBAD_0000083501-mRNA-1">
    <property type="protein sequence ID" value="SBAD_0000083501-mRNA-1"/>
    <property type="gene ID" value="SBAD_0000083501"/>
</dbReference>
<reference evidence="3" key="1">
    <citation type="submission" date="2016-06" db="UniProtKB">
        <authorList>
            <consortium name="WormBaseParasite"/>
        </authorList>
    </citation>
    <scope>IDENTIFICATION</scope>
</reference>
<gene>
    <name evidence="1" type="ORF">SBAD_LOCUS812</name>
</gene>
<dbReference type="EMBL" id="UZAM01006632">
    <property type="protein sequence ID" value="VDO92220.1"/>
    <property type="molecule type" value="Genomic_DNA"/>
</dbReference>
<evidence type="ECO:0000313" key="1">
    <source>
        <dbReference type="EMBL" id="VDO92220.1"/>
    </source>
</evidence>
<organism evidence="3">
    <name type="scientific">Soboliphyme baturini</name>
    <dbReference type="NCBI Taxonomy" id="241478"/>
    <lineage>
        <taxon>Eukaryota</taxon>
        <taxon>Metazoa</taxon>
        <taxon>Ecdysozoa</taxon>
        <taxon>Nematoda</taxon>
        <taxon>Enoplea</taxon>
        <taxon>Dorylaimia</taxon>
        <taxon>Dioctophymatida</taxon>
        <taxon>Dioctophymatoidea</taxon>
        <taxon>Soboliphymatidae</taxon>
        <taxon>Soboliphyme</taxon>
    </lineage>
</organism>
<dbReference type="Proteomes" id="UP000270296">
    <property type="component" value="Unassembled WGS sequence"/>
</dbReference>
<reference evidence="1 2" key="2">
    <citation type="submission" date="2018-11" db="EMBL/GenBank/DDBJ databases">
        <authorList>
            <consortium name="Pathogen Informatics"/>
        </authorList>
    </citation>
    <scope>NUCLEOTIDE SEQUENCE [LARGE SCALE GENOMIC DNA]</scope>
</reference>
<name>A0A183IB18_9BILA</name>
<accession>A0A183IB18</accession>
<evidence type="ECO:0000313" key="3">
    <source>
        <dbReference type="WBParaSite" id="SBAD_0000083501-mRNA-1"/>
    </source>
</evidence>